<protein>
    <submittedName>
        <fullName evidence="3">Uncharacterized protein</fullName>
    </submittedName>
</protein>
<feature type="compositionally biased region" description="Pro residues" evidence="2">
    <location>
        <begin position="64"/>
        <end position="90"/>
    </location>
</feature>
<feature type="region of interest" description="Disordered" evidence="2">
    <location>
        <begin position="789"/>
        <end position="827"/>
    </location>
</feature>
<dbReference type="PANTHER" id="PTHR23159">
    <property type="entry name" value="CENTROSOMAL PROTEIN 2"/>
    <property type="match status" value="1"/>
</dbReference>
<feature type="region of interest" description="Disordered" evidence="2">
    <location>
        <begin position="1"/>
        <end position="131"/>
    </location>
</feature>
<dbReference type="PANTHER" id="PTHR23159:SF31">
    <property type="entry name" value="CENTROSOME-ASSOCIATED PROTEIN CEP250 ISOFORM X1"/>
    <property type="match status" value="1"/>
</dbReference>
<dbReference type="InParanoid" id="A0A409W1T9"/>
<dbReference type="OrthoDB" id="10255630at2759"/>
<feature type="compositionally biased region" description="Basic and acidic residues" evidence="2">
    <location>
        <begin position="120"/>
        <end position="131"/>
    </location>
</feature>
<dbReference type="Proteomes" id="UP000284842">
    <property type="component" value="Unassembled WGS sequence"/>
</dbReference>
<evidence type="ECO:0000256" key="2">
    <source>
        <dbReference type="SAM" id="MobiDB-lite"/>
    </source>
</evidence>
<accession>A0A409W1T9</accession>
<feature type="non-terminal residue" evidence="3">
    <location>
        <position position="1"/>
    </location>
</feature>
<feature type="region of interest" description="Disordered" evidence="2">
    <location>
        <begin position="345"/>
        <end position="366"/>
    </location>
</feature>
<proteinExistence type="predicted"/>
<sequence length="850" mass="95583">LKKRQQKNAAAGPGAPTSSGVASPARTFSPAPSEHVEEEPKDVKDLFAKDNSDTSWLASLTPVSSPPPPQPSGAVPPPDNVAATPPPPGSSPAEQRSLSVKSPPKANGSNSAMNGSAHQAEMEKLKSENAELREKVERLHAFESGLQQAEASLNQERKQVQDLKDQMDKMKHETEVTLHNERQTVSLLVTEKANLISELQKLEEFESSRLQFNSYVASVLKLEFTEAQTAESLLTTEQAKARDLTHQVDTLKAEVQRVSALATQAEANEKSLSERFKDQERQLQIASASAKDFEQQAEESRRKLRELEEQIQNDDRIERLEQTLKNTQDRADNLEFQLTKLKQTHNTLKTEKERLESTNQVLSSKQQELTSNISTLKADLDDSRSKLSSIESERDELSKEKLRLEETLKSNEETIKELQEKLVQAAAAVATVTKQSQALQQEVRAATRRADEAERSQKSLQAEGTNLMQALDEMRPKIVELTGIKLELSEKIATLEHTVRNRDSVITQLENDLDEARGSTEEHEGVWKTKLAELEKRDREAQDQAAKSQLAYNELQEELETTLASLRSLESQRTNLHQDAARRLEEVERLTSLTRSQGEELDTLREQVETQREAHEEEQQFLERAQSEIETLRNEISLRDEELERLRQTAFSPGQSDAPRSLDDEMLGSLRQQHALEISAATSQIRALENTIFDKESANHALQKQINHLEEQLSKLRPHSRLAHKHSPVPSRPASRMMDNDLRRSSFGSHRPNPPALVRSVFENTMSPETMHKRKVSLSMLKARIDSEVKVSASGHGSQPPSRALSPVQSDGHSSRPPSRLHSQQVSRPQFLDESHVFWCHSCQGDLVIL</sequence>
<dbReference type="Gene3D" id="1.20.5.340">
    <property type="match status" value="1"/>
</dbReference>
<reference evidence="3 4" key="1">
    <citation type="journal article" date="2018" name="Evol. Lett.">
        <title>Horizontal gene cluster transfer increased hallucinogenic mushroom diversity.</title>
        <authorList>
            <person name="Reynolds H.T."/>
            <person name="Vijayakumar V."/>
            <person name="Gluck-Thaler E."/>
            <person name="Korotkin H.B."/>
            <person name="Matheny P.B."/>
            <person name="Slot J.C."/>
        </authorList>
    </citation>
    <scope>NUCLEOTIDE SEQUENCE [LARGE SCALE GENOMIC DNA]</scope>
    <source>
        <strain evidence="3 4">2629</strain>
    </source>
</reference>
<organism evidence="3 4">
    <name type="scientific">Panaeolus cyanescens</name>
    <dbReference type="NCBI Taxonomy" id="181874"/>
    <lineage>
        <taxon>Eukaryota</taxon>
        <taxon>Fungi</taxon>
        <taxon>Dikarya</taxon>
        <taxon>Basidiomycota</taxon>
        <taxon>Agaricomycotina</taxon>
        <taxon>Agaricomycetes</taxon>
        <taxon>Agaricomycetidae</taxon>
        <taxon>Agaricales</taxon>
        <taxon>Agaricineae</taxon>
        <taxon>Galeropsidaceae</taxon>
        <taxon>Panaeolus</taxon>
    </lineage>
</organism>
<feature type="coiled-coil region" evidence="1">
    <location>
        <begin position="506"/>
        <end position="572"/>
    </location>
</feature>
<evidence type="ECO:0000313" key="3">
    <source>
        <dbReference type="EMBL" id="PPQ72465.1"/>
    </source>
</evidence>
<keyword evidence="4" id="KW-1185">Reference proteome</keyword>
<feature type="compositionally biased region" description="Basic and acidic residues" evidence="2">
    <location>
        <begin position="41"/>
        <end position="52"/>
    </location>
</feature>
<feature type="compositionally biased region" description="Polar residues" evidence="2">
    <location>
        <begin position="107"/>
        <end position="117"/>
    </location>
</feature>
<name>A0A409W1T9_9AGAR</name>
<evidence type="ECO:0000313" key="4">
    <source>
        <dbReference type="Proteomes" id="UP000284842"/>
    </source>
</evidence>
<dbReference type="SUPFAM" id="SSF90257">
    <property type="entry name" value="Myosin rod fragments"/>
    <property type="match status" value="1"/>
</dbReference>
<feature type="region of interest" description="Disordered" evidence="2">
    <location>
        <begin position="717"/>
        <end position="756"/>
    </location>
</feature>
<dbReference type="EMBL" id="NHTK01005868">
    <property type="protein sequence ID" value="PPQ72465.1"/>
    <property type="molecule type" value="Genomic_DNA"/>
</dbReference>
<keyword evidence="1" id="KW-0175">Coiled coil</keyword>
<feature type="compositionally biased region" description="Basic residues" evidence="2">
    <location>
        <begin position="717"/>
        <end position="727"/>
    </location>
</feature>
<dbReference type="Gene3D" id="1.20.5.170">
    <property type="match status" value="1"/>
</dbReference>
<feature type="compositionally biased region" description="Polar residues" evidence="2">
    <location>
        <begin position="795"/>
        <end position="812"/>
    </location>
</feature>
<dbReference type="AlphaFoldDB" id="A0A409W1T9"/>
<feature type="compositionally biased region" description="Low complexity" evidence="2">
    <location>
        <begin position="9"/>
        <end position="25"/>
    </location>
</feature>
<feature type="compositionally biased region" description="Polar residues" evidence="2">
    <location>
        <begin position="357"/>
        <end position="366"/>
    </location>
</feature>
<dbReference type="STRING" id="181874.A0A409W1T9"/>
<evidence type="ECO:0000256" key="1">
    <source>
        <dbReference type="SAM" id="Coils"/>
    </source>
</evidence>
<feature type="region of interest" description="Disordered" evidence="2">
    <location>
        <begin position="593"/>
        <end position="619"/>
    </location>
</feature>
<feature type="compositionally biased region" description="Basic and acidic residues" evidence="2">
    <location>
        <begin position="602"/>
        <end position="618"/>
    </location>
</feature>
<gene>
    <name evidence="3" type="ORF">CVT24_003089</name>
</gene>
<comment type="caution">
    <text evidence="3">The sequence shown here is derived from an EMBL/GenBank/DDBJ whole genome shotgun (WGS) entry which is preliminary data.</text>
</comment>